<dbReference type="GO" id="GO:0046872">
    <property type="term" value="F:metal ion binding"/>
    <property type="evidence" value="ECO:0007669"/>
    <property type="project" value="UniProtKB-KW"/>
</dbReference>
<feature type="binding site" evidence="8">
    <location>
        <position position="196"/>
    </location>
    <ligand>
        <name>a divalent metal cation</name>
        <dbReference type="ChEBI" id="CHEBI:60240"/>
    </ligand>
</feature>
<dbReference type="InterPro" id="IPR001352">
    <property type="entry name" value="RNase_HII/HIII"/>
</dbReference>
<dbReference type="PANTHER" id="PTHR10954">
    <property type="entry name" value="RIBONUCLEASE H2 SUBUNIT A"/>
    <property type="match status" value="1"/>
</dbReference>
<evidence type="ECO:0000256" key="1">
    <source>
        <dbReference type="ARBA" id="ARBA00000077"/>
    </source>
</evidence>
<keyword evidence="6 8" id="KW-0255">Endonuclease</keyword>
<dbReference type="PANTHER" id="PTHR10954:SF7">
    <property type="entry name" value="RIBONUCLEASE H2 SUBUNIT A"/>
    <property type="match status" value="1"/>
</dbReference>
<dbReference type="AlphaFoldDB" id="A0A225ADD5"/>
<dbReference type="RefSeq" id="XP_020119292.1">
    <property type="nucleotide sequence ID" value="XM_020268141.1"/>
</dbReference>
<evidence type="ECO:0000256" key="5">
    <source>
        <dbReference type="ARBA" id="ARBA00022723"/>
    </source>
</evidence>
<evidence type="ECO:0000256" key="2">
    <source>
        <dbReference type="ARBA" id="ARBA00001946"/>
    </source>
</evidence>
<comment type="cofactor">
    <cofactor evidence="8">
        <name>Mn(2+)</name>
        <dbReference type="ChEBI" id="CHEBI:29035"/>
    </cofactor>
    <cofactor evidence="8">
        <name>Mg(2+)</name>
        <dbReference type="ChEBI" id="CHEBI:18420"/>
    </cofactor>
    <text evidence="8">Manganese or magnesium. Binds 1 divalent metal ion per monomer in the absence of substrate. May bind a second metal ion after substrate binding.</text>
</comment>
<dbReference type="InterPro" id="IPR004649">
    <property type="entry name" value="RNase_H2_suA"/>
</dbReference>
<dbReference type="PROSITE" id="PS51975">
    <property type="entry name" value="RNASE_H_2"/>
    <property type="match status" value="1"/>
</dbReference>
<evidence type="ECO:0000256" key="9">
    <source>
        <dbReference type="RuleBase" id="RU003515"/>
    </source>
</evidence>
<dbReference type="OrthoDB" id="7462577at2759"/>
<dbReference type="EMBL" id="LFMY01000008">
    <property type="protein sequence ID" value="OKL59171.1"/>
    <property type="molecule type" value="Genomic_DNA"/>
</dbReference>
<dbReference type="GO" id="GO:0003723">
    <property type="term" value="F:RNA binding"/>
    <property type="evidence" value="ECO:0007669"/>
    <property type="project" value="UniProtKB-UniRule"/>
</dbReference>
<dbReference type="Proteomes" id="UP000214365">
    <property type="component" value="Unassembled WGS sequence"/>
</dbReference>
<dbReference type="GO" id="GO:0004523">
    <property type="term" value="F:RNA-DNA hybrid ribonuclease activity"/>
    <property type="evidence" value="ECO:0007669"/>
    <property type="project" value="UniProtKB-UniRule"/>
</dbReference>
<dbReference type="GO" id="GO:0032299">
    <property type="term" value="C:ribonuclease H2 complex"/>
    <property type="evidence" value="ECO:0007669"/>
    <property type="project" value="TreeGrafter"/>
</dbReference>
<keyword evidence="4 8" id="KW-0540">Nuclease</keyword>
<dbReference type="GeneID" id="31005584"/>
<dbReference type="FunFam" id="3.30.420.10:FF:000016">
    <property type="entry name" value="Ribonuclease"/>
    <property type="match status" value="1"/>
</dbReference>
<dbReference type="GO" id="GO:0006298">
    <property type="term" value="P:mismatch repair"/>
    <property type="evidence" value="ECO:0007669"/>
    <property type="project" value="TreeGrafter"/>
</dbReference>
<name>A0A225ADD5_TALAT</name>
<dbReference type="EC" id="3.1.26.4" evidence="9"/>
<evidence type="ECO:0000256" key="6">
    <source>
        <dbReference type="ARBA" id="ARBA00022759"/>
    </source>
</evidence>
<dbReference type="GO" id="GO:0043137">
    <property type="term" value="P:DNA replication, removal of RNA primer"/>
    <property type="evidence" value="ECO:0007669"/>
    <property type="project" value="TreeGrafter"/>
</dbReference>
<proteinExistence type="inferred from homology"/>
<dbReference type="Gene3D" id="1.10.10.460">
    <property type="entry name" value="Ribonuclease hii. Domain 2"/>
    <property type="match status" value="1"/>
</dbReference>
<feature type="compositionally biased region" description="Polar residues" evidence="10">
    <location>
        <begin position="49"/>
        <end position="66"/>
    </location>
</feature>
<dbReference type="Pfam" id="PF01351">
    <property type="entry name" value="RNase_HII"/>
    <property type="match status" value="1"/>
</dbReference>
<dbReference type="InterPro" id="IPR012337">
    <property type="entry name" value="RNaseH-like_sf"/>
</dbReference>
<evidence type="ECO:0000259" key="11">
    <source>
        <dbReference type="PROSITE" id="PS51975"/>
    </source>
</evidence>
<feature type="binding site" evidence="8">
    <location>
        <position position="80"/>
    </location>
    <ligand>
        <name>a divalent metal cation</name>
        <dbReference type="ChEBI" id="CHEBI:60240"/>
    </ligand>
</feature>
<dbReference type="FunFam" id="1.10.10.460:FF:000001">
    <property type="entry name" value="Ribonuclease"/>
    <property type="match status" value="1"/>
</dbReference>
<dbReference type="CDD" id="cd07181">
    <property type="entry name" value="RNase_HII_eukaryota_like"/>
    <property type="match status" value="1"/>
</dbReference>
<organism evidence="12 13">
    <name type="scientific">Talaromyces atroroseus</name>
    <dbReference type="NCBI Taxonomy" id="1441469"/>
    <lineage>
        <taxon>Eukaryota</taxon>
        <taxon>Fungi</taxon>
        <taxon>Dikarya</taxon>
        <taxon>Ascomycota</taxon>
        <taxon>Pezizomycotina</taxon>
        <taxon>Eurotiomycetes</taxon>
        <taxon>Eurotiomycetidae</taxon>
        <taxon>Eurotiales</taxon>
        <taxon>Trichocomaceae</taxon>
        <taxon>Talaromyces</taxon>
        <taxon>Talaromyces sect. Trachyspermi</taxon>
    </lineage>
</organism>
<feature type="region of interest" description="Disordered" evidence="10">
    <location>
        <begin position="49"/>
        <end position="72"/>
    </location>
</feature>
<sequence>MARPGRNKKSNSTTNNISEEAKEALSFIPPTIHHSPLLHGQSYTVYSPRPNTIQPADPNATLSSPTENEKPTPCVLGVDEAGRGPVLGPMVYSAFYLPKHLEQSLLTDTHNFDDSKALTPSVRATLMHSLCTPSTALHDSCGWAVKVLSARDISAGMMRPGMGVYNLNAQAMDATIEIIKGVLEERHIDVKEVYIDTIGNPATYQQKLQRLFPTLSITVAKKADSLYPCVSAASVVAKVTRDVALDVCYEAFHRAVVDDCNDDNDHDTDMKDAEDPPTESTAEENGWGSGYPSDSKCVSWLRQNLDSVFGWGNECRFSWGTAKEMLEGKDAVRVDWPADEDEGAGLADFLLSNTTRTPASALAGKHDDVSNWYGTRVGAVF</sequence>
<feature type="region of interest" description="Disordered" evidence="10">
    <location>
        <begin position="263"/>
        <end position="289"/>
    </location>
</feature>
<dbReference type="InterPro" id="IPR024567">
    <property type="entry name" value="RNase_HII/HIII_dom"/>
</dbReference>
<accession>A0A225ADD5</accession>
<dbReference type="SUPFAM" id="SSF53098">
    <property type="entry name" value="Ribonuclease H-like"/>
    <property type="match status" value="1"/>
</dbReference>
<comment type="caution">
    <text evidence="12">The sequence shown here is derived from an EMBL/GenBank/DDBJ whole genome shotgun (WGS) entry which is preliminary data.</text>
</comment>
<comment type="catalytic activity">
    <reaction evidence="1 8 9">
        <text>Endonucleolytic cleavage to 5'-phosphomonoester.</text>
        <dbReference type="EC" id="3.1.26.4"/>
    </reaction>
</comment>
<keyword evidence="7 8" id="KW-0378">Hydrolase</keyword>
<evidence type="ECO:0000256" key="4">
    <source>
        <dbReference type="ARBA" id="ARBA00022722"/>
    </source>
</evidence>
<evidence type="ECO:0000313" key="13">
    <source>
        <dbReference type="Proteomes" id="UP000214365"/>
    </source>
</evidence>
<evidence type="ECO:0000256" key="3">
    <source>
        <dbReference type="ARBA" id="ARBA00007058"/>
    </source>
</evidence>
<dbReference type="Gene3D" id="3.30.420.10">
    <property type="entry name" value="Ribonuclease H-like superfamily/Ribonuclease H"/>
    <property type="match status" value="1"/>
</dbReference>
<evidence type="ECO:0000256" key="8">
    <source>
        <dbReference type="PROSITE-ProRule" id="PRU01319"/>
    </source>
</evidence>
<comment type="similarity">
    <text evidence="3">Belongs to the RNase HII family. Eukaryotic subfamily.</text>
</comment>
<keyword evidence="5 8" id="KW-0479">Metal-binding</keyword>
<feature type="domain" description="RNase H type-2" evidence="11">
    <location>
        <begin position="73"/>
        <end position="331"/>
    </location>
</feature>
<dbReference type="STRING" id="1441469.A0A225ADD5"/>
<dbReference type="InterPro" id="IPR036397">
    <property type="entry name" value="RNaseH_sf"/>
</dbReference>
<keyword evidence="13" id="KW-1185">Reference proteome</keyword>
<dbReference type="NCBIfam" id="TIGR00729">
    <property type="entry name" value="ribonuclease HII"/>
    <property type="match status" value="1"/>
</dbReference>
<comment type="cofactor">
    <cofactor evidence="2">
        <name>Mg(2+)</name>
        <dbReference type="ChEBI" id="CHEBI:18420"/>
    </cofactor>
</comment>
<gene>
    <name evidence="12" type="ORF">UA08_05828</name>
</gene>
<evidence type="ECO:0000256" key="10">
    <source>
        <dbReference type="SAM" id="MobiDB-lite"/>
    </source>
</evidence>
<dbReference type="InterPro" id="IPR023160">
    <property type="entry name" value="RNase_HII_hlx-loop-hlx_cap_dom"/>
</dbReference>
<protein>
    <recommendedName>
        <fullName evidence="9">Ribonuclease</fullName>
        <ecNumber evidence="9">3.1.26.4</ecNumber>
    </recommendedName>
</protein>
<evidence type="ECO:0000256" key="7">
    <source>
        <dbReference type="ARBA" id="ARBA00022801"/>
    </source>
</evidence>
<reference evidence="12 13" key="1">
    <citation type="submission" date="2015-06" db="EMBL/GenBank/DDBJ databases">
        <title>Talaromyces atroroseus IBT 11181 draft genome.</title>
        <authorList>
            <person name="Rasmussen K.B."/>
            <person name="Rasmussen S."/>
            <person name="Petersen B."/>
            <person name="Sicheritz-Ponten T."/>
            <person name="Mortensen U.H."/>
            <person name="Thrane U."/>
        </authorList>
    </citation>
    <scope>NUCLEOTIDE SEQUENCE [LARGE SCALE GENOMIC DNA]</scope>
    <source>
        <strain evidence="12 13">IBT 11181</strain>
    </source>
</reference>
<comment type="function">
    <text evidence="9">Endonuclease that specifically degrades the RNA of RNA-DNA hybrids.</text>
</comment>
<evidence type="ECO:0000313" key="12">
    <source>
        <dbReference type="EMBL" id="OKL59171.1"/>
    </source>
</evidence>
<feature type="binding site" evidence="8">
    <location>
        <position position="79"/>
    </location>
    <ligand>
        <name>a divalent metal cation</name>
        <dbReference type="ChEBI" id="CHEBI:60240"/>
    </ligand>
</feature>